<dbReference type="CDD" id="cd03131">
    <property type="entry name" value="GATase1_HTS"/>
    <property type="match status" value="1"/>
</dbReference>
<dbReference type="InterPro" id="IPR029062">
    <property type="entry name" value="Class_I_gatase-like"/>
</dbReference>
<evidence type="ECO:0000256" key="4">
    <source>
        <dbReference type="ARBA" id="ARBA00022679"/>
    </source>
</evidence>
<dbReference type="GO" id="GO:0008899">
    <property type="term" value="F:homoserine O-succinyltransferase activity"/>
    <property type="evidence" value="ECO:0007669"/>
    <property type="project" value="UniProtKB-UniRule"/>
</dbReference>
<dbReference type="Pfam" id="PF04204">
    <property type="entry name" value="HTS"/>
    <property type="match status" value="1"/>
</dbReference>
<evidence type="ECO:0000256" key="3">
    <source>
        <dbReference type="ARBA" id="ARBA00022605"/>
    </source>
</evidence>
<organism evidence="10 11">
    <name type="scientific">Ruminococcus albus SY3</name>
    <dbReference type="NCBI Taxonomy" id="1341156"/>
    <lineage>
        <taxon>Bacteria</taxon>
        <taxon>Bacillati</taxon>
        <taxon>Bacillota</taxon>
        <taxon>Clostridia</taxon>
        <taxon>Eubacteriales</taxon>
        <taxon>Oscillospiraceae</taxon>
        <taxon>Ruminococcus</taxon>
    </lineage>
</organism>
<evidence type="ECO:0000256" key="6">
    <source>
        <dbReference type="ARBA" id="ARBA00023315"/>
    </source>
</evidence>
<dbReference type="EC" id="2.3.1.31" evidence="8"/>
<feature type="binding site" evidence="8">
    <location>
        <position position="192"/>
    </location>
    <ligand>
        <name>substrate</name>
    </ligand>
</feature>
<feature type="active site" evidence="8">
    <location>
        <position position="237"/>
    </location>
</feature>
<dbReference type="PANTHER" id="PTHR20919:SF0">
    <property type="entry name" value="HOMOSERINE O-SUCCINYLTRANSFERASE"/>
    <property type="match status" value="1"/>
</dbReference>
<name>A0A011VRC0_RUMAL</name>
<keyword evidence="5 8" id="KW-0486">Methionine biosynthesis</keyword>
<dbReference type="Proteomes" id="UP000021369">
    <property type="component" value="Unassembled WGS sequence"/>
</dbReference>
<evidence type="ECO:0000256" key="8">
    <source>
        <dbReference type="HAMAP-Rule" id="MF_00295"/>
    </source>
</evidence>
<dbReference type="NCBIfam" id="TIGR01001">
    <property type="entry name" value="metA"/>
    <property type="match status" value="1"/>
</dbReference>
<keyword evidence="4 8" id="KW-0808">Transferase</keyword>
<keyword evidence="11" id="KW-1185">Reference proteome</keyword>
<keyword evidence="6 8" id="KW-0012">Acyltransferase</keyword>
<dbReference type="SUPFAM" id="SSF52317">
    <property type="entry name" value="Class I glutamine amidotransferase-like"/>
    <property type="match status" value="1"/>
</dbReference>
<dbReference type="GO" id="GO:0004414">
    <property type="term" value="F:homoserine O-acetyltransferase activity"/>
    <property type="evidence" value="ECO:0007669"/>
    <property type="project" value="UniProtKB-EC"/>
</dbReference>
<feature type="active site" description="Acyl-thioester intermediate" evidence="8 9">
    <location>
        <position position="142"/>
    </location>
</feature>
<evidence type="ECO:0000313" key="11">
    <source>
        <dbReference type="Proteomes" id="UP000021369"/>
    </source>
</evidence>
<feature type="active site" description="Proton acceptor" evidence="8">
    <location>
        <position position="235"/>
    </location>
</feature>
<evidence type="ECO:0000256" key="5">
    <source>
        <dbReference type="ARBA" id="ARBA00023167"/>
    </source>
</evidence>
<dbReference type="PIRSF" id="PIRSF000450">
    <property type="entry name" value="H_ser_succinyltr"/>
    <property type="match status" value="1"/>
</dbReference>
<evidence type="ECO:0000256" key="7">
    <source>
        <dbReference type="ARBA" id="ARBA00049043"/>
    </source>
</evidence>
<evidence type="ECO:0000313" key="10">
    <source>
        <dbReference type="EMBL" id="EXM37826.1"/>
    </source>
</evidence>
<dbReference type="InterPro" id="IPR033752">
    <property type="entry name" value="MetA_family"/>
</dbReference>
<dbReference type="RefSeq" id="WP_024856690.1">
    <property type="nucleotide sequence ID" value="NZ_JEOB01000004.1"/>
</dbReference>
<accession>A0A011VRC0</accession>
<dbReference type="PATRIC" id="fig|1341156.4.peg.2805"/>
<dbReference type="GO" id="GO:0019281">
    <property type="term" value="P:L-methionine biosynthetic process from homoserine via O-succinyl-L-homoserine and cystathionine"/>
    <property type="evidence" value="ECO:0007669"/>
    <property type="project" value="InterPro"/>
</dbReference>
<dbReference type="HAMAP" id="MF_00295">
    <property type="entry name" value="MetA_acyltransf"/>
    <property type="match status" value="1"/>
</dbReference>
<dbReference type="EMBL" id="JEOB01000004">
    <property type="protein sequence ID" value="EXM37826.1"/>
    <property type="molecule type" value="Genomic_DNA"/>
</dbReference>
<dbReference type="FunFam" id="3.40.50.880:FF:000004">
    <property type="entry name" value="Homoserine O-succinyltransferase"/>
    <property type="match status" value="1"/>
</dbReference>
<comment type="caution">
    <text evidence="8">Lacks conserved residue(s) required for the propagation of feature annotation.</text>
</comment>
<reference evidence="10 11" key="1">
    <citation type="submission" date="2013-06" db="EMBL/GenBank/DDBJ databases">
        <title>Rumen cellulosomics: divergent fiber-degrading strategies revealed by comparative genome-wide analysis of six Ruminococcal strains.</title>
        <authorList>
            <person name="Dassa B."/>
            <person name="Borovok I."/>
            <person name="Lamed R."/>
            <person name="Flint H."/>
            <person name="Yeoman C.J."/>
            <person name="White B."/>
            <person name="Bayer E.A."/>
        </authorList>
    </citation>
    <scope>NUCLEOTIDE SEQUENCE [LARGE SCALE GENOMIC DNA]</scope>
    <source>
        <strain evidence="10 11">SY3</strain>
    </source>
</reference>
<feature type="binding site" evidence="8">
    <location>
        <position position="249"/>
    </location>
    <ligand>
        <name>substrate</name>
    </ligand>
</feature>
<gene>
    <name evidence="8" type="primary">metAA</name>
    <name evidence="10" type="ORF">RASY3_16030</name>
</gene>
<dbReference type="InterPro" id="IPR005697">
    <property type="entry name" value="HST_MetA"/>
</dbReference>
<comment type="subcellular location">
    <subcellularLocation>
        <location evidence="1 8">Cytoplasm</location>
    </subcellularLocation>
</comment>
<dbReference type="AlphaFoldDB" id="A0A011VRC0"/>
<evidence type="ECO:0000256" key="1">
    <source>
        <dbReference type="ARBA" id="ARBA00004496"/>
    </source>
</evidence>
<feature type="site" description="Important for substrate specificity" evidence="8">
    <location>
        <position position="192"/>
    </location>
</feature>
<evidence type="ECO:0000256" key="2">
    <source>
        <dbReference type="ARBA" id="ARBA00022490"/>
    </source>
</evidence>
<comment type="function">
    <text evidence="8">Transfers an acetyl group from acetyl-CoA to L-homoserine, forming acetyl-L-homoserine.</text>
</comment>
<dbReference type="Gene3D" id="3.40.50.880">
    <property type="match status" value="1"/>
</dbReference>
<keyword evidence="2 8" id="KW-0963">Cytoplasm</keyword>
<comment type="similarity">
    <text evidence="8">Belongs to the MetA family.</text>
</comment>
<dbReference type="PANTHER" id="PTHR20919">
    <property type="entry name" value="HOMOSERINE O-SUCCINYLTRANSFERASE"/>
    <property type="match status" value="1"/>
</dbReference>
<feature type="binding site" evidence="8">
    <location>
        <position position="163"/>
    </location>
    <ligand>
        <name>substrate</name>
    </ligand>
</feature>
<comment type="caution">
    <text evidence="10">The sequence shown here is derived from an EMBL/GenBank/DDBJ whole genome shotgun (WGS) entry which is preliminary data.</text>
</comment>
<sequence length="316" mass="37070">MPIKIPNDLPAFKALEKERIFVIPNDRAMHQDIRALKIAILNLMPDKITTETQLLRLLSNTPLHVDIELIQMSSHVSKNTSQEHMLAFYKPFSEVKNNRYDGLIITGAPIEQLDYEQVDYWDEFCQVLEWSKTNVYSTIHICWGAQAALYYHYGVPKYPLESKMFGNFKHHIEHPECMILKGFGDVFHCPHSRHTEVRHEDVIKVPELTVLAESYEAGLQLICDNSERFFFQLGHWEYDRETLAKEYFRDVRKGLDIQVPYNYFPGNDPDQQPIFNWSCSANLLYSNWLNYCVYQKTPYALEELTPVPVGGRKYKR</sequence>
<comment type="pathway">
    <text evidence="8">Amino-acid biosynthesis; L-methionine biosynthesis via de novo pathway; O-acetyl-L-homoserine from L-homoserine: step 1/1.</text>
</comment>
<dbReference type="OrthoDB" id="9772423at2"/>
<feature type="site" description="Important for acyl-CoA specificity" evidence="8">
    <location>
        <position position="111"/>
    </location>
</feature>
<protein>
    <recommendedName>
        <fullName evidence="8">Homoserine O-acetyltransferase</fullName>
        <shortName evidence="8">HAT</shortName>
        <ecNumber evidence="8">2.3.1.31</ecNumber>
    </recommendedName>
    <alternativeName>
        <fullName evidence="8">Homoserine transacetylase</fullName>
        <shortName evidence="8">HTA</shortName>
    </alternativeName>
</protein>
<proteinExistence type="inferred from homology"/>
<evidence type="ECO:0000256" key="9">
    <source>
        <dbReference type="PIRSR" id="PIRSR000450-1"/>
    </source>
</evidence>
<dbReference type="GO" id="GO:0005737">
    <property type="term" value="C:cytoplasm"/>
    <property type="evidence" value="ECO:0007669"/>
    <property type="project" value="UniProtKB-SubCell"/>
</dbReference>
<comment type="catalytic activity">
    <reaction evidence="7 8">
        <text>L-homoserine + acetyl-CoA = O-acetyl-L-homoserine + CoA</text>
        <dbReference type="Rhea" id="RHEA:13701"/>
        <dbReference type="ChEBI" id="CHEBI:57287"/>
        <dbReference type="ChEBI" id="CHEBI:57288"/>
        <dbReference type="ChEBI" id="CHEBI:57476"/>
        <dbReference type="ChEBI" id="CHEBI:57716"/>
        <dbReference type="EC" id="2.3.1.31"/>
    </reaction>
</comment>
<keyword evidence="3 8" id="KW-0028">Amino-acid biosynthesis</keyword>
<dbReference type="UniPathway" id="UPA00051">
    <property type="reaction ID" value="UER00074"/>
</dbReference>